<proteinExistence type="predicted"/>
<evidence type="ECO:0000313" key="1">
    <source>
        <dbReference type="EMBL" id="TXD87250.1"/>
    </source>
</evidence>
<evidence type="ECO:0000313" key="2">
    <source>
        <dbReference type="Proteomes" id="UP000321578"/>
    </source>
</evidence>
<organism evidence="1 2">
    <name type="scientific">Subsaximicrobium wynnwilliamsii</name>
    <dbReference type="NCBI Taxonomy" id="291179"/>
    <lineage>
        <taxon>Bacteria</taxon>
        <taxon>Pseudomonadati</taxon>
        <taxon>Bacteroidota</taxon>
        <taxon>Flavobacteriia</taxon>
        <taxon>Flavobacteriales</taxon>
        <taxon>Flavobacteriaceae</taxon>
        <taxon>Subsaximicrobium</taxon>
    </lineage>
</organism>
<accession>A0A5C6ZCP1</accession>
<comment type="caution">
    <text evidence="1">The sequence shown here is derived from an EMBL/GenBank/DDBJ whole genome shotgun (WGS) entry which is preliminary data.</text>
</comment>
<reference evidence="1 2" key="1">
    <citation type="submission" date="2019-08" db="EMBL/GenBank/DDBJ databases">
        <title>Genomes of Subsaximicrobium wynnwilliamsii strains.</title>
        <authorList>
            <person name="Bowman J.P."/>
        </authorList>
    </citation>
    <scope>NUCLEOTIDE SEQUENCE [LARGE SCALE GENOMIC DNA]</scope>
    <source>
        <strain evidence="1 2">2-80-2</strain>
    </source>
</reference>
<keyword evidence="2" id="KW-1185">Reference proteome</keyword>
<dbReference type="AlphaFoldDB" id="A0A5C6ZCP1"/>
<dbReference type="Proteomes" id="UP000321578">
    <property type="component" value="Unassembled WGS sequence"/>
</dbReference>
<gene>
    <name evidence="1" type="ORF">ESY86_17605</name>
</gene>
<dbReference type="RefSeq" id="WP_147088041.1">
    <property type="nucleotide sequence ID" value="NZ_VORM01000021.1"/>
</dbReference>
<evidence type="ECO:0008006" key="3">
    <source>
        <dbReference type="Google" id="ProtNLM"/>
    </source>
</evidence>
<sequence>MKTIHTILISGASGKFSAISGLDDHAKKSGSVILKNVVFQPQTNLWAGYGTPLDNEGTVLIEEKNEAGESLKTWKLSNAKATKFSTGDSIDGAGPSFESIELSYDGIEVETR</sequence>
<dbReference type="OrthoDB" id="1451210at2"/>
<name>A0A5C6ZCP1_9FLAO</name>
<dbReference type="EMBL" id="VORO01000027">
    <property type="protein sequence ID" value="TXD87250.1"/>
    <property type="molecule type" value="Genomic_DNA"/>
</dbReference>
<protein>
    <recommendedName>
        <fullName evidence="3">Phage tail protein</fullName>
    </recommendedName>
</protein>